<evidence type="ECO:0000313" key="7">
    <source>
        <dbReference type="Proteomes" id="UP000326340"/>
    </source>
</evidence>
<feature type="region of interest" description="Disordered" evidence="3">
    <location>
        <begin position="306"/>
        <end position="343"/>
    </location>
</feature>
<dbReference type="PANTHER" id="PTHR46082">
    <property type="entry name" value="ATP/GTP-BINDING PROTEIN-RELATED"/>
    <property type="match status" value="1"/>
</dbReference>
<proteinExistence type="predicted"/>
<dbReference type="SUPFAM" id="SSF52540">
    <property type="entry name" value="P-loop containing nucleoside triphosphate hydrolases"/>
    <property type="match status" value="1"/>
</dbReference>
<keyword evidence="2" id="KW-0040">ANK repeat</keyword>
<dbReference type="Proteomes" id="UP000326340">
    <property type="component" value="Unassembled WGS sequence"/>
</dbReference>
<dbReference type="InterPro" id="IPR002110">
    <property type="entry name" value="Ankyrin_rpt"/>
</dbReference>
<evidence type="ECO:0000259" key="5">
    <source>
        <dbReference type="Pfam" id="PF24883"/>
    </source>
</evidence>
<feature type="domain" description="Nephrocystin 3-like N-terminal" evidence="5">
    <location>
        <begin position="671"/>
        <end position="847"/>
    </location>
</feature>
<dbReference type="SMART" id="SM00248">
    <property type="entry name" value="ANK"/>
    <property type="match status" value="4"/>
</dbReference>
<dbReference type="SUPFAM" id="SSF53167">
    <property type="entry name" value="Purine and uridine phosphorylases"/>
    <property type="match status" value="1"/>
</dbReference>
<accession>A0A5Q4BKR7</accession>
<evidence type="ECO:0000259" key="4">
    <source>
        <dbReference type="Pfam" id="PF01636"/>
    </source>
</evidence>
<dbReference type="EMBL" id="PUHP01000990">
    <property type="protein sequence ID" value="TQN67169.1"/>
    <property type="molecule type" value="Genomic_DNA"/>
</dbReference>
<dbReference type="InterPro" id="IPR053137">
    <property type="entry name" value="NLR-like"/>
</dbReference>
<keyword evidence="1" id="KW-0677">Repeat</keyword>
<dbReference type="SUPFAM" id="SSF56112">
    <property type="entry name" value="Protein kinase-like (PK-like)"/>
    <property type="match status" value="1"/>
</dbReference>
<dbReference type="Gene3D" id="3.90.1200.10">
    <property type="match status" value="1"/>
</dbReference>
<comment type="caution">
    <text evidence="6">The sequence shown here is derived from an EMBL/GenBank/DDBJ whole genome shotgun (WGS) entry which is preliminary data.</text>
</comment>
<gene>
    <name evidence="6" type="primary">HET-E1-6</name>
    <name evidence="6" type="ORF">CSHISOI_07831</name>
</gene>
<dbReference type="Pfam" id="PF01636">
    <property type="entry name" value="APH"/>
    <property type="match status" value="1"/>
</dbReference>
<dbReference type="InterPro" id="IPR036770">
    <property type="entry name" value="Ankyrin_rpt-contain_sf"/>
</dbReference>
<dbReference type="InterPro" id="IPR056884">
    <property type="entry name" value="NPHP3-like_N"/>
</dbReference>
<feature type="domain" description="Aminoglycoside phosphotransferase" evidence="4">
    <location>
        <begin position="63"/>
        <end position="274"/>
    </location>
</feature>
<dbReference type="Pfam" id="PF12796">
    <property type="entry name" value="Ank_2"/>
    <property type="match status" value="1"/>
</dbReference>
<dbReference type="PROSITE" id="PS50088">
    <property type="entry name" value="ANK_REPEAT"/>
    <property type="match status" value="1"/>
</dbReference>
<evidence type="ECO:0000313" key="6">
    <source>
        <dbReference type="EMBL" id="TQN67169.1"/>
    </source>
</evidence>
<evidence type="ECO:0000256" key="2">
    <source>
        <dbReference type="PROSITE-ProRule" id="PRU00023"/>
    </source>
</evidence>
<dbReference type="InterPro" id="IPR027417">
    <property type="entry name" value="P-loop_NTPase"/>
</dbReference>
<dbReference type="Gene3D" id="3.40.50.1580">
    <property type="entry name" value="Nucleoside phosphorylase domain"/>
    <property type="match status" value="1"/>
</dbReference>
<dbReference type="PANTHER" id="PTHR46082:SF11">
    <property type="entry name" value="AAA+ ATPASE DOMAIN-CONTAINING PROTEIN-RELATED"/>
    <property type="match status" value="1"/>
</dbReference>
<keyword evidence="7" id="KW-1185">Reference proteome</keyword>
<dbReference type="Gene3D" id="3.40.50.300">
    <property type="entry name" value="P-loop containing nucleotide triphosphate hydrolases"/>
    <property type="match status" value="1"/>
</dbReference>
<dbReference type="Gene3D" id="1.25.40.20">
    <property type="entry name" value="Ankyrin repeat-containing domain"/>
    <property type="match status" value="2"/>
</dbReference>
<dbReference type="InterPro" id="IPR002575">
    <property type="entry name" value="Aminoglycoside_PTrfase"/>
</dbReference>
<dbReference type="OrthoDB" id="448455at2759"/>
<feature type="non-terminal residue" evidence="6">
    <location>
        <position position="1328"/>
    </location>
</feature>
<dbReference type="SUPFAM" id="SSF48403">
    <property type="entry name" value="Ankyrin repeat"/>
    <property type="match status" value="1"/>
</dbReference>
<organism evidence="6 7">
    <name type="scientific">Colletotrichum shisoi</name>
    <dbReference type="NCBI Taxonomy" id="2078593"/>
    <lineage>
        <taxon>Eukaryota</taxon>
        <taxon>Fungi</taxon>
        <taxon>Dikarya</taxon>
        <taxon>Ascomycota</taxon>
        <taxon>Pezizomycotina</taxon>
        <taxon>Sordariomycetes</taxon>
        <taxon>Hypocreomycetidae</taxon>
        <taxon>Glomerellales</taxon>
        <taxon>Glomerellaceae</taxon>
        <taxon>Colletotrichum</taxon>
        <taxon>Colletotrichum destructivum species complex</taxon>
    </lineage>
</organism>
<dbReference type="InterPro" id="IPR035994">
    <property type="entry name" value="Nucleoside_phosphorylase_sf"/>
</dbReference>
<evidence type="ECO:0000256" key="3">
    <source>
        <dbReference type="SAM" id="MobiDB-lite"/>
    </source>
</evidence>
<sequence length="1328" mass="147723">MSVDKRNLSPDAESLRTIFPGADIKPADCKIISSSFETCKFSIHPNTAALPGHPKDLLVRLQASVACLDEVVALQKLAQDQLSDLVPPVVSSGNITTVNGTRAGYTVSEYCTGTLPLEDVWGTLDQKNQRRLIEEVVRAVEKVQAINNSSIQNLGAQSDNATVGGPKLGYFSNIEQFLGGMLRASVPKPPNCTLREVDGSVVLKSDFEDVGQVELTRADLDDLKNNVVFCHNDLEPRNILVRPSTESRSPRYDLAAIVDWEMAGFFPFAYEIGWKDIVLGESNLSFSCLITMSGYHHHYNQDGFNPQFGAARSHSRNKRTSDSVSDDDGYTKSPPKRPRLLGAASDQPDYAVTMLSHEAYTVGWVTGQYGTNSAAVVANNMRWSFPSIHIGLMVGIGGGVPGKVDVRLGDVAVSNPTGGSSGVIQYDFGKAVHDGRFERTGTLNKPPQSVLTAVSELRAIHETRPNRIPAILAHMEMRNPYMSEYLYKRMDGDRLFEPSYEHASGDTCDDCDMTKVVEREPRPEAHMPKIHYGIIASGNQVMKHAQTRDRLAKDLGLVCFEMEAAGLMDNFPCLVVRGICDYSDSHKAKRWQRYAAATAAAYAKELLYVITPHENHGLTTQTVVAPGTHTVPSPPPPFSSPSPDHRKILLASLKFDQIDKRQANIKTAHAETCLWLAKHPDYTAWMDRQRYSQHHGFLWIKGKPGAGKSTLMKFAFSRAKKRKGKGGSLISFFFNARGEGLEKSTLGMYRSLLHQLLESMPELRTLLDDPGLTPLTQPVFSGWDLGQLKTLFRNAVRGLGRRQLTCFIDALDECDDNEVSDMVRCFEDLGQYAVQNDIRFYVCFSSRHYPYIDILYGRKLVLESQVGHEEDLADYVRSELRAGSGPRSDEVVAEILRKASGVFMWVVLVVDILNKEYGKGRLFAVKKRLEDIPSELSKLFQDILTRDQEDMGDLLLCTQLLLYSQRPLTREEYYFAIASGLQLDTLGEWDPEEITHEFMDRLIVSSSKGLAETTRSDDSTVQFIHMSRGKVAERFPFLEYATNQVLYHADAAAARGISQNGFLESFAVDDWIQMNNLFERTKVRRHKPASTSLLYIAAARGLTGLVVTSLGRNPGADIIGGRHKYPLLAAMSEGHETIASALLDAIADKAWQNEADGSSGYAISAEVQAEDHSGKTPLFYAARYLQMACLDILLSHGADINHRDDRGRTLLFEALHNRSDRSNAFQRFLDKRPDLTITDRSGQTTLLELRDLDGHNRKLLVKAGVDGLRRNNNGQTFLHVACSTTLSRPDEFRVLLQAAFEQGYDINTRDYTGRTPLLEAVKGDHASM</sequence>
<dbReference type="GO" id="GO:0003824">
    <property type="term" value="F:catalytic activity"/>
    <property type="evidence" value="ECO:0007669"/>
    <property type="project" value="InterPro"/>
</dbReference>
<protein>
    <submittedName>
        <fullName evidence="6">Vegetative incompatibility protein HET-E-1</fullName>
    </submittedName>
</protein>
<dbReference type="GO" id="GO:0009116">
    <property type="term" value="P:nucleoside metabolic process"/>
    <property type="evidence" value="ECO:0007669"/>
    <property type="project" value="InterPro"/>
</dbReference>
<dbReference type="PROSITE" id="PS50297">
    <property type="entry name" value="ANK_REP_REGION"/>
    <property type="match status" value="1"/>
</dbReference>
<name>A0A5Q4BKR7_9PEZI</name>
<dbReference type="InterPro" id="IPR011009">
    <property type="entry name" value="Kinase-like_dom_sf"/>
</dbReference>
<evidence type="ECO:0000256" key="1">
    <source>
        <dbReference type="ARBA" id="ARBA00022737"/>
    </source>
</evidence>
<reference evidence="6 7" key="1">
    <citation type="journal article" date="2019" name="Sci. Rep.">
        <title>Colletotrichum shisoi sp. nov., an anthracnose pathogen of Perilla frutescens in Japan: molecular phylogenetic, morphological and genomic evidence.</title>
        <authorList>
            <person name="Gan P."/>
            <person name="Tsushima A."/>
            <person name="Hiroyama R."/>
            <person name="Narusaka M."/>
            <person name="Takano Y."/>
            <person name="Narusaka Y."/>
            <person name="Kawaradani M."/>
            <person name="Damm U."/>
            <person name="Shirasu K."/>
        </authorList>
    </citation>
    <scope>NUCLEOTIDE SEQUENCE [LARGE SCALE GENOMIC DNA]</scope>
    <source>
        <strain evidence="6 7">PG-2018a</strain>
    </source>
</reference>
<dbReference type="Pfam" id="PF24883">
    <property type="entry name" value="NPHP3_N"/>
    <property type="match status" value="1"/>
</dbReference>
<feature type="repeat" description="ANK" evidence="2">
    <location>
        <begin position="1173"/>
        <end position="1205"/>
    </location>
</feature>